<feature type="compositionally biased region" description="Basic and acidic residues" evidence="2">
    <location>
        <begin position="282"/>
        <end position="291"/>
    </location>
</feature>
<feature type="compositionally biased region" description="Polar residues" evidence="2">
    <location>
        <begin position="484"/>
        <end position="497"/>
    </location>
</feature>
<dbReference type="Pfam" id="PF12752">
    <property type="entry name" value="SUZ"/>
    <property type="match status" value="1"/>
</dbReference>
<evidence type="ECO:0000256" key="2">
    <source>
        <dbReference type="SAM" id="MobiDB-lite"/>
    </source>
</evidence>
<dbReference type="AlphaFoldDB" id="A0A8D2PY50"/>
<reference evidence="5" key="1">
    <citation type="submission" date="2025-08" db="UniProtKB">
        <authorList>
            <consortium name="Ensembl"/>
        </authorList>
    </citation>
    <scope>IDENTIFICATION</scope>
</reference>
<dbReference type="InterPro" id="IPR036867">
    <property type="entry name" value="R3H_dom_sf"/>
</dbReference>
<organism evidence="5 6">
    <name type="scientific">Zosterops lateralis melanops</name>
    <dbReference type="NCBI Taxonomy" id="1220523"/>
    <lineage>
        <taxon>Eukaryota</taxon>
        <taxon>Metazoa</taxon>
        <taxon>Chordata</taxon>
        <taxon>Craniata</taxon>
        <taxon>Vertebrata</taxon>
        <taxon>Euteleostomi</taxon>
        <taxon>Archelosauria</taxon>
        <taxon>Archosauria</taxon>
        <taxon>Dinosauria</taxon>
        <taxon>Saurischia</taxon>
        <taxon>Theropoda</taxon>
        <taxon>Coelurosauria</taxon>
        <taxon>Aves</taxon>
        <taxon>Neognathae</taxon>
        <taxon>Neoaves</taxon>
        <taxon>Telluraves</taxon>
        <taxon>Australaves</taxon>
        <taxon>Passeriformes</taxon>
        <taxon>Sylvioidea</taxon>
        <taxon>Zosteropidae</taxon>
        <taxon>Zosterops</taxon>
    </lineage>
</organism>
<feature type="region of interest" description="Disordered" evidence="2">
    <location>
        <begin position="320"/>
        <end position="387"/>
    </location>
</feature>
<dbReference type="PANTHER" id="PTHR15672">
    <property type="entry name" value="CAMP-REGULATED PHOSPHOPROTEIN 21 RELATED R3H DOMAIN CONTAINING PROTEIN"/>
    <property type="match status" value="1"/>
</dbReference>
<dbReference type="GO" id="GO:0005737">
    <property type="term" value="C:cytoplasm"/>
    <property type="evidence" value="ECO:0007669"/>
    <property type="project" value="TreeGrafter"/>
</dbReference>
<dbReference type="SUPFAM" id="SSF82708">
    <property type="entry name" value="R3H domain"/>
    <property type="match status" value="1"/>
</dbReference>
<keyword evidence="6" id="KW-1185">Reference proteome</keyword>
<sequence>MTFNLHCNLLLSPTKTSSGKMLCLDLVLLFKIFLLIHGIKLDCNLPRIIIAYLGVDLQMVSRQLEDLLEAVCFYFSDCSQEYTDSTGIDLHEFLINTLKNNPRDRMILLKMEQEIIDFISDNNNHYKKFPQMSSYQRMLVHRVAAYFGMDHNVDQTGKSVIINKTSNTRIPEQRFSEHLKDEKGEESQKRFILKRDNSSIDKEDNQQNRILPFRDDRRSKSIEEREEEYQRVRERIFAQDVSNKLCLDMVLFVYKSVFCDVCRGNRDSIGKTSGSRQSSTENELKWTDHQRPWSSTDSDSSNRNLKPAITKTASFGGITVLTRGDSSSSNRSTGKLSKTGSESSSSAGSSGSLSRIHQPLQSASLVPGVTANSSGSVSYPENGMSGQVAPSNTSYIILPLEAAGIPPGSILLNPHTGQPFVNPDGTPAIYNPPSGQQTMRGQVVGQSQQQPSPQQPQQVQQPQQQMASHLVTQRDDMTAQFGQMSLSRQSSGDNPESPSGPVYPSPILQQPAQQTGYIMASPSQQLPPGGFTGSGPPVSQQVLQPPPPPQGFVQQPPPPAQMPVYYYPSGQYPTSTTQQYRPIASVQYNAQRSQQIPQTAQQAGYQPVLPNQQQGFQGLMGMQQPPQSQNLMNNQQGNQVQGMMVQYPAMSSYQVPMTQGSQGLPQQSYQQPIMLPNQSGQGTLTATGMPVYCNVIPPAPQNNLRLIAPHCPSNNVPVISASCRTNCASINNAGWQVKY</sequence>
<feature type="region of interest" description="Disordered" evidence="2">
    <location>
        <begin position="484"/>
        <end position="508"/>
    </location>
</feature>
<evidence type="ECO:0000259" key="4">
    <source>
        <dbReference type="PROSITE" id="PS51673"/>
    </source>
</evidence>
<feature type="compositionally biased region" description="Low complexity" evidence="2">
    <location>
        <begin position="332"/>
        <end position="354"/>
    </location>
</feature>
<feature type="compositionally biased region" description="Pro residues" evidence="2">
    <location>
        <begin position="544"/>
        <end position="561"/>
    </location>
</feature>
<protein>
    <submittedName>
        <fullName evidence="5">cAMP regulated phosphoprotein 21</fullName>
    </submittedName>
</protein>
<dbReference type="InterPro" id="IPR001374">
    <property type="entry name" value="R3H_dom"/>
</dbReference>
<feature type="region of interest" description="Disordered" evidence="2">
    <location>
        <begin position="269"/>
        <end position="305"/>
    </location>
</feature>
<evidence type="ECO:0000313" key="6">
    <source>
        <dbReference type="Proteomes" id="UP000694401"/>
    </source>
</evidence>
<dbReference type="Pfam" id="PF01424">
    <property type="entry name" value="R3H"/>
    <property type="match status" value="1"/>
</dbReference>
<dbReference type="Proteomes" id="UP000694401">
    <property type="component" value="Unassembled WGS sequence"/>
</dbReference>
<dbReference type="Gene3D" id="3.30.1370.50">
    <property type="entry name" value="R3H-like domain"/>
    <property type="match status" value="1"/>
</dbReference>
<feature type="region of interest" description="Disordered" evidence="2">
    <location>
        <begin position="420"/>
        <end position="470"/>
    </location>
</feature>
<reference evidence="5" key="2">
    <citation type="submission" date="2025-09" db="UniProtKB">
        <authorList>
            <consortium name="Ensembl"/>
        </authorList>
    </citation>
    <scope>IDENTIFICATION</scope>
</reference>
<dbReference type="CDD" id="cd02642">
    <property type="entry name" value="R3H_encore_like"/>
    <property type="match status" value="1"/>
</dbReference>
<feature type="domain" description="R3H" evidence="3">
    <location>
        <begin position="105"/>
        <end position="168"/>
    </location>
</feature>
<feature type="region of interest" description="Disordered" evidence="2">
    <location>
        <begin position="178"/>
        <end position="216"/>
    </location>
</feature>
<accession>A0A8D2PY50</accession>
<feature type="region of interest" description="Disordered" evidence="2">
    <location>
        <begin position="520"/>
        <end position="564"/>
    </location>
</feature>
<feature type="compositionally biased region" description="Low complexity" evidence="2">
    <location>
        <begin position="441"/>
        <end position="465"/>
    </location>
</feature>
<feature type="compositionally biased region" description="Polar residues" evidence="2">
    <location>
        <begin position="292"/>
        <end position="304"/>
    </location>
</feature>
<dbReference type="GO" id="GO:0003676">
    <property type="term" value="F:nucleic acid binding"/>
    <property type="evidence" value="ECO:0007669"/>
    <property type="project" value="UniProtKB-UniRule"/>
</dbReference>
<name>A0A8D2PY50_ZOSLA</name>
<keyword evidence="1" id="KW-0597">Phosphoprotein</keyword>
<dbReference type="Ensembl" id="ENSZLMT00000019901.1">
    <property type="protein sequence ID" value="ENSZLMP00000019375.1"/>
    <property type="gene ID" value="ENSZLMG00000013356.1"/>
</dbReference>
<dbReference type="SMART" id="SM00393">
    <property type="entry name" value="R3H"/>
    <property type="match status" value="1"/>
</dbReference>
<evidence type="ECO:0000256" key="1">
    <source>
        <dbReference type="ARBA" id="ARBA00022553"/>
    </source>
</evidence>
<evidence type="ECO:0000313" key="5">
    <source>
        <dbReference type="Ensembl" id="ENSZLMP00000019375.1"/>
    </source>
</evidence>
<dbReference type="PROSITE" id="PS51061">
    <property type="entry name" value="R3H"/>
    <property type="match status" value="1"/>
</dbReference>
<dbReference type="PROSITE" id="PS51673">
    <property type="entry name" value="SUZ"/>
    <property type="match status" value="1"/>
</dbReference>
<feature type="domain" description="SUZ" evidence="4">
    <location>
        <begin position="169"/>
        <end position="241"/>
    </location>
</feature>
<evidence type="ECO:0000259" key="3">
    <source>
        <dbReference type="PROSITE" id="PS51061"/>
    </source>
</evidence>
<dbReference type="InterPro" id="IPR051937">
    <property type="entry name" value="R3H_domain_containing"/>
</dbReference>
<feature type="compositionally biased region" description="Polar residues" evidence="2">
    <location>
        <begin position="270"/>
        <end position="281"/>
    </location>
</feature>
<dbReference type="PANTHER" id="PTHR15672:SF14">
    <property type="entry name" value="CAMP-REGULATED PHOSPHOPROTEIN 21"/>
    <property type="match status" value="1"/>
</dbReference>
<dbReference type="InterPro" id="IPR024771">
    <property type="entry name" value="SUZ"/>
</dbReference>
<dbReference type="FunFam" id="3.30.1370.50:FF:000001">
    <property type="entry name" value="R3H domain-containing protein 2 isoform 1"/>
    <property type="match status" value="1"/>
</dbReference>
<proteinExistence type="predicted"/>
<feature type="compositionally biased region" description="Polar residues" evidence="2">
    <location>
        <begin position="359"/>
        <end position="387"/>
    </location>
</feature>